<evidence type="ECO:0000313" key="2">
    <source>
        <dbReference type="EMBL" id="AYB71010.1"/>
    </source>
</evidence>
<dbReference type="EMBL" id="MH727564">
    <property type="protein sequence ID" value="AYB71010.1"/>
    <property type="molecule type" value="Genomic_DNA"/>
</dbReference>
<gene>
    <name evidence="2" type="primary">213</name>
    <name evidence="2" type="ORF">SEA_YABOI_213</name>
</gene>
<evidence type="ECO:0008006" key="4">
    <source>
        <dbReference type="Google" id="ProtNLM"/>
    </source>
</evidence>
<sequence length="126" mass="13137">MNKLTKIAVSSVVVGGLAFGLVGCNDAPEDFKKRCDKANGKVMKENDFEGETLGMAPVAFVAGKGGGGSRGGSSSKSSGSKSNGSKSKGWDMGSGEGTKPKPKKKSKKSDNDWICVKNNEILFEED</sequence>
<dbReference type="PROSITE" id="PS51257">
    <property type="entry name" value="PROKAR_LIPOPROTEIN"/>
    <property type="match status" value="1"/>
</dbReference>
<protein>
    <recommendedName>
        <fullName evidence="4">Lipoprotein</fullName>
    </recommendedName>
</protein>
<accession>A0A385UIU3</accession>
<dbReference type="KEGG" id="vg:55611574"/>
<feature type="region of interest" description="Disordered" evidence="1">
    <location>
        <begin position="59"/>
        <end position="110"/>
    </location>
</feature>
<dbReference type="GeneID" id="55611574"/>
<keyword evidence="3" id="KW-1185">Reference proteome</keyword>
<evidence type="ECO:0000313" key="3">
    <source>
        <dbReference type="Proteomes" id="UP000271820"/>
    </source>
</evidence>
<reference evidence="2 3" key="1">
    <citation type="submission" date="2018-08" db="EMBL/GenBank/DDBJ databases">
        <authorList>
            <person name="Hogarty M.P."/>
            <person name="Sinkre R.A."/>
            <person name="Rubiano R."/>
            <person name="Harback M.R."/>
            <person name="Shaffer C.D."/>
            <person name="Weston-Hafer K.A."/>
            <person name="Russell D.A."/>
            <person name="Pope W.H."/>
            <person name="Jacobs-Sera D."/>
            <person name="Hendrix R.W."/>
            <person name="Hatfull G.F."/>
        </authorList>
    </citation>
    <scope>NUCLEOTIDE SEQUENCE [LARGE SCALE GENOMIC DNA]</scope>
</reference>
<organism evidence="2 3">
    <name type="scientific">Streptomyces phage Yaboi</name>
    <dbReference type="NCBI Taxonomy" id="2301621"/>
    <lineage>
        <taxon>Viruses</taxon>
        <taxon>Duplodnaviria</taxon>
        <taxon>Heunggongvirae</taxon>
        <taxon>Uroviricota</taxon>
        <taxon>Caudoviricetes</taxon>
        <taxon>Stanwilliamsviridae</taxon>
        <taxon>Boydwoodruffvirinae</taxon>
        <taxon>Karimacvirus</taxon>
        <taxon>Karimacvirus yaboi</taxon>
        <taxon>Streptomyces virus Yaboi</taxon>
    </lineage>
</organism>
<proteinExistence type="predicted"/>
<dbReference type="Proteomes" id="UP000271820">
    <property type="component" value="Segment"/>
</dbReference>
<evidence type="ECO:0000256" key="1">
    <source>
        <dbReference type="SAM" id="MobiDB-lite"/>
    </source>
</evidence>
<dbReference type="RefSeq" id="YP_009841309.1">
    <property type="nucleotide sequence ID" value="NC_048730.1"/>
</dbReference>
<feature type="compositionally biased region" description="Low complexity" evidence="1">
    <location>
        <begin position="72"/>
        <end position="87"/>
    </location>
</feature>
<name>A0A385UIU3_9CAUD</name>